<organism evidence="1 2">
    <name type="scientific">Pedobacter alpinus</name>
    <dbReference type="NCBI Taxonomy" id="1590643"/>
    <lineage>
        <taxon>Bacteria</taxon>
        <taxon>Pseudomonadati</taxon>
        <taxon>Bacteroidota</taxon>
        <taxon>Sphingobacteriia</taxon>
        <taxon>Sphingobacteriales</taxon>
        <taxon>Sphingobacteriaceae</taxon>
        <taxon>Pedobacter</taxon>
    </lineage>
</organism>
<dbReference type="EMBL" id="JBHULV010000044">
    <property type="protein sequence ID" value="MFD2732455.1"/>
    <property type="molecule type" value="Genomic_DNA"/>
</dbReference>
<comment type="caution">
    <text evidence="1">The sequence shown here is derived from an EMBL/GenBank/DDBJ whole genome shotgun (WGS) entry which is preliminary data.</text>
</comment>
<dbReference type="Gene3D" id="3.30.420.250">
    <property type="match status" value="1"/>
</dbReference>
<keyword evidence="2" id="KW-1185">Reference proteome</keyword>
<dbReference type="CDD" id="cd24013">
    <property type="entry name" value="ASKHA_ATPase_BT3980-like"/>
    <property type="match status" value="1"/>
</dbReference>
<dbReference type="Pfam" id="PF12864">
    <property type="entry name" value="DUF3822"/>
    <property type="match status" value="1"/>
</dbReference>
<dbReference type="RefSeq" id="WP_379040255.1">
    <property type="nucleotide sequence ID" value="NZ_JBHSKW010000001.1"/>
</dbReference>
<accession>A0ABW5TVC7</accession>
<dbReference type="InterPro" id="IPR024213">
    <property type="entry name" value="DUF3822"/>
</dbReference>
<proteinExistence type="predicted"/>
<dbReference type="Gene3D" id="3.30.420.260">
    <property type="match status" value="1"/>
</dbReference>
<protein>
    <submittedName>
        <fullName evidence="1">DUF3822 family protein</fullName>
    </submittedName>
</protein>
<sequence>MNNKIQLTVADFEPAKTKTYELYLEIGANHYNYAVIDPQNQNVKTISYRPSNIHNDINEELLQAHFAKTKISLNTQKFTFVPSELFHESALANFTKYIDAQENEEVFIKKIAQAKLTIIYALPKLQLDKISSYFPTAEIYPQIAPFYNGVAYAFSQIGFSQLFINFKGNLMEIIIINQHQFQFYNIFEFHNDEEMMYFLLLAAQENNIKPASTTVKISGDFNPNGTIFSQVLNYFPSTEITDQDSLPLFYQGLKEPVMPRFFSLLALHLCEL</sequence>
<name>A0ABW5TVC7_9SPHI</name>
<evidence type="ECO:0000313" key="2">
    <source>
        <dbReference type="Proteomes" id="UP001597546"/>
    </source>
</evidence>
<gene>
    <name evidence="1" type="ORF">ACFSSE_12160</name>
</gene>
<dbReference type="Proteomes" id="UP001597546">
    <property type="component" value="Unassembled WGS sequence"/>
</dbReference>
<evidence type="ECO:0000313" key="1">
    <source>
        <dbReference type="EMBL" id="MFD2732455.1"/>
    </source>
</evidence>
<reference evidence="2" key="1">
    <citation type="journal article" date="2019" name="Int. J. Syst. Evol. Microbiol.">
        <title>The Global Catalogue of Microorganisms (GCM) 10K type strain sequencing project: providing services to taxonomists for standard genome sequencing and annotation.</title>
        <authorList>
            <consortium name="The Broad Institute Genomics Platform"/>
            <consortium name="The Broad Institute Genome Sequencing Center for Infectious Disease"/>
            <person name="Wu L."/>
            <person name="Ma J."/>
        </authorList>
    </citation>
    <scope>NUCLEOTIDE SEQUENCE [LARGE SCALE GENOMIC DNA]</scope>
    <source>
        <strain evidence="2">KCTC 42456</strain>
    </source>
</reference>